<comment type="function">
    <text evidence="1">Removes the N-terminal methionine from nascent proteins. The N-terminal methionine is often cleaved when the second residue in the primary sequence is small and uncharged (Met-Ala-, Cys, Gly, Pro, Ser, Thr, or Val). Requires deformylation of the N(alpha)-formylated initiator methionine before it can be hydrolyzed.</text>
</comment>
<keyword evidence="2 6" id="KW-0031">Aminopeptidase</keyword>
<evidence type="ECO:0000256" key="4">
    <source>
        <dbReference type="ARBA" id="ARBA00022723"/>
    </source>
</evidence>
<accession>A0A1F7I6Q7</accession>
<dbReference type="Pfam" id="PF00557">
    <property type="entry name" value="Peptidase_M24"/>
    <property type="match status" value="1"/>
</dbReference>
<evidence type="ECO:0000256" key="5">
    <source>
        <dbReference type="ARBA" id="ARBA00022801"/>
    </source>
</evidence>
<dbReference type="Proteomes" id="UP000179024">
    <property type="component" value="Unassembled WGS sequence"/>
</dbReference>
<evidence type="ECO:0000259" key="7">
    <source>
        <dbReference type="Pfam" id="PF00557"/>
    </source>
</evidence>
<comment type="similarity">
    <text evidence="6">Belongs to the peptidase M24A family.</text>
</comment>
<dbReference type="GO" id="GO:0005829">
    <property type="term" value="C:cytosol"/>
    <property type="evidence" value="ECO:0007669"/>
    <property type="project" value="TreeGrafter"/>
</dbReference>
<dbReference type="PANTHER" id="PTHR43330:SF27">
    <property type="entry name" value="METHIONINE AMINOPEPTIDASE"/>
    <property type="match status" value="1"/>
</dbReference>
<dbReference type="NCBIfam" id="TIGR00500">
    <property type="entry name" value="met_pdase_I"/>
    <property type="match status" value="1"/>
</dbReference>
<dbReference type="EC" id="3.4.11.18" evidence="6"/>
<evidence type="ECO:0000256" key="2">
    <source>
        <dbReference type="ARBA" id="ARBA00022438"/>
    </source>
</evidence>
<dbReference type="InterPro" id="IPR002467">
    <property type="entry name" value="Pept_M24A_MAP1"/>
</dbReference>
<keyword evidence="4 6" id="KW-0479">Metal-binding</keyword>
<protein>
    <recommendedName>
        <fullName evidence="6">Methionine aminopeptidase</fullName>
        <ecNumber evidence="6">3.4.11.18</ecNumber>
    </recommendedName>
</protein>
<dbReference type="GO" id="GO:0046872">
    <property type="term" value="F:metal ion binding"/>
    <property type="evidence" value="ECO:0007669"/>
    <property type="project" value="UniProtKB-KW"/>
</dbReference>
<dbReference type="InterPro" id="IPR000994">
    <property type="entry name" value="Pept_M24"/>
</dbReference>
<organism evidence="8 9">
    <name type="scientific">Candidatus Roizmanbacteria bacterium RIFCSPHIGHO2_12_FULL_44_10</name>
    <dbReference type="NCBI Taxonomy" id="1802054"/>
    <lineage>
        <taxon>Bacteria</taxon>
        <taxon>Candidatus Roizmaniibacteriota</taxon>
    </lineage>
</organism>
<dbReference type="AlphaFoldDB" id="A0A1F7I6Q7"/>
<dbReference type="EMBL" id="MGAE01000027">
    <property type="protein sequence ID" value="OGK39060.1"/>
    <property type="molecule type" value="Genomic_DNA"/>
</dbReference>
<feature type="non-terminal residue" evidence="8">
    <location>
        <position position="1"/>
    </location>
</feature>
<proteinExistence type="inferred from homology"/>
<dbReference type="GO" id="GO:0006508">
    <property type="term" value="P:proteolysis"/>
    <property type="evidence" value="ECO:0007669"/>
    <property type="project" value="UniProtKB-KW"/>
</dbReference>
<evidence type="ECO:0000256" key="3">
    <source>
        <dbReference type="ARBA" id="ARBA00022670"/>
    </source>
</evidence>
<dbReference type="InterPro" id="IPR001714">
    <property type="entry name" value="Pept_M24_MAP"/>
</dbReference>
<reference evidence="8 9" key="1">
    <citation type="journal article" date="2016" name="Nat. Commun.">
        <title>Thousands of microbial genomes shed light on interconnected biogeochemical processes in an aquifer system.</title>
        <authorList>
            <person name="Anantharaman K."/>
            <person name="Brown C.T."/>
            <person name="Hug L.A."/>
            <person name="Sharon I."/>
            <person name="Castelle C.J."/>
            <person name="Probst A.J."/>
            <person name="Thomas B.C."/>
            <person name="Singh A."/>
            <person name="Wilkins M.J."/>
            <person name="Karaoz U."/>
            <person name="Brodie E.L."/>
            <person name="Williams K.H."/>
            <person name="Hubbard S.S."/>
            <person name="Banfield J.F."/>
        </authorList>
    </citation>
    <scope>NUCLEOTIDE SEQUENCE [LARGE SCALE GENOMIC DNA]</scope>
</reference>
<feature type="domain" description="Peptidase M24" evidence="7">
    <location>
        <begin position="4"/>
        <end position="177"/>
    </location>
</feature>
<evidence type="ECO:0000313" key="8">
    <source>
        <dbReference type="EMBL" id="OGK39060.1"/>
    </source>
</evidence>
<dbReference type="GO" id="GO:0070006">
    <property type="term" value="F:metalloaminopeptidase activity"/>
    <property type="evidence" value="ECO:0007669"/>
    <property type="project" value="InterPro"/>
</dbReference>
<sequence>HWASCISINDYVVHTPPSSRIIRDGDVVTIDSGVFLQGLHTDAAWTVQAGKPTDEVTRFLEAGAKAVYDGIAKANPGNHIGDISQAIQAVIETAGYSIVRELSGHGVGRELHEEPTIPCFLNEPIEKTPKIRPGMTLAIEVMYGLGGRKITHDADGWSIKMADDTIAASFEHTVLITGQKGVILTG</sequence>
<keyword evidence="3 6" id="KW-0645">Protease</keyword>
<dbReference type="InterPro" id="IPR036005">
    <property type="entry name" value="Creatinase/aminopeptidase-like"/>
</dbReference>
<comment type="cofactor">
    <cofactor evidence="6">
        <name>Co(2+)</name>
        <dbReference type="ChEBI" id="CHEBI:48828"/>
    </cofactor>
    <cofactor evidence="6">
        <name>Zn(2+)</name>
        <dbReference type="ChEBI" id="CHEBI:29105"/>
    </cofactor>
    <cofactor evidence="6">
        <name>Mn(2+)</name>
        <dbReference type="ChEBI" id="CHEBI:29035"/>
    </cofactor>
    <cofactor evidence="6">
        <name>Fe(2+)</name>
        <dbReference type="ChEBI" id="CHEBI:29033"/>
    </cofactor>
    <text evidence="6">Binds 2 divalent metal cations per subunit. Has a high-affinity and a low affinity metal-binding site. The true nature of the physiological cofactor is under debate. The enzyme is active with cobalt, zinc, manganese or divalent iron ions.</text>
</comment>
<evidence type="ECO:0000313" key="9">
    <source>
        <dbReference type="Proteomes" id="UP000179024"/>
    </source>
</evidence>
<evidence type="ECO:0000256" key="1">
    <source>
        <dbReference type="ARBA" id="ARBA00002521"/>
    </source>
</evidence>
<dbReference type="Gene3D" id="3.90.230.10">
    <property type="entry name" value="Creatinase/methionine aminopeptidase superfamily"/>
    <property type="match status" value="1"/>
</dbReference>
<dbReference type="PRINTS" id="PR00599">
    <property type="entry name" value="MAPEPTIDASE"/>
</dbReference>
<gene>
    <name evidence="8" type="ORF">A3F34_02555</name>
</gene>
<comment type="caution">
    <text evidence="8">The sequence shown here is derived from an EMBL/GenBank/DDBJ whole genome shotgun (WGS) entry which is preliminary data.</text>
</comment>
<evidence type="ECO:0000256" key="6">
    <source>
        <dbReference type="RuleBase" id="RU003653"/>
    </source>
</evidence>
<keyword evidence="5" id="KW-0378">Hydrolase</keyword>
<dbReference type="SUPFAM" id="SSF55920">
    <property type="entry name" value="Creatinase/aminopeptidase"/>
    <property type="match status" value="1"/>
</dbReference>
<dbReference type="GO" id="GO:0004239">
    <property type="term" value="F:initiator methionyl aminopeptidase activity"/>
    <property type="evidence" value="ECO:0007669"/>
    <property type="project" value="UniProtKB-EC"/>
</dbReference>
<dbReference type="PANTHER" id="PTHR43330">
    <property type="entry name" value="METHIONINE AMINOPEPTIDASE"/>
    <property type="match status" value="1"/>
</dbReference>
<name>A0A1F7I6Q7_9BACT</name>
<comment type="catalytic activity">
    <reaction evidence="6">
        <text>Release of N-terminal amino acids, preferentially methionine, from peptides and arylamides.</text>
        <dbReference type="EC" id="3.4.11.18"/>
    </reaction>
</comment>